<dbReference type="PANTHER" id="PTHR47723">
    <property type="entry name" value="OS05G0353850 PROTEIN"/>
    <property type="match status" value="1"/>
</dbReference>
<accession>R7VM85</accession>
<dbReference type="Proteomes" id="UP000014760">
    <property type="component" value="Unassembled WGS sequence"/>
</dbReference>
<dbReference type="GO" id="GO:0003676">
    <property type="term" value="F:nucleic acid binding"/>
    <property type="evidence" value="ECO:0007669"/>
    <property type="project" value="InterPro"/>
</dbReference>
<dbReference type="HOGENOM" id="CLU_842630_0_0_1"/>
<dbReference type="EMBL" id="KB291945">
    <property type="protein sequence ID" value="ELU18400.1"/>
    <property type="molecule type" value="Genomic_DNA"/>
</dbReference>
<feature type="domain" description="RNase H type-1" evidence="1">
    <location>
        <begin position="148"/>
        <end position="276"/>
    </location>
</feature>
<reference evidence="4" key="1">
    <citation type="submission" date="2012-12" db="EMBL/GenBank/DDBJ databases">
        <authorList>
            <person name="Hellsten U."/>
            <person name="Grimwood J."/>
            <person name="Chapman J.A."/>
            <person name="Shapiro H."/>
            <person name="Aerts A."/>
            <person name="Otillar R.P."/>
            <person name="Terry A.Y."/>
            <person name="Boore J.L."/>
            <person name="Simakov O."/>
            <person name="Marletaz F."/>
            <person name="Cho S.-J."/>
            <person name="Edsinger-Gonzales E."/>
            <person name="Havlak P."/>
            <person name="Kuo D.-H."/>
            <person name="Larsson T."/>
            <person name="Lv J."/>
            <person name="Arendt D."/>
            <person name="Savage R."/>
            <person name="Osoegawa K."/>
            <person name="de Jong P."/>
            <person name="Lindberg D.R."/>
            <person name="Seaver E.C."/>
            <person name="Weisblat D.A."/>
            <person name="Putnam N.H."/>
            <person name="Grigoriev I.V."/>
            <person name="Rokhsar D.S."/>
        </authorList>
    </citation>
    <scope>NUCLEOTIDE SEQUENCE</scope>
    <source>
        <strain evidence="4">I ESC-2004</strain>
    </source>
</reference>
<dbReference type="CDD" id="cd09276">
    <property type="entry name" value="Rnase_HI_RT_non_LTR"/>
    <property type="match status" value="1"/>
</dbReference>
<sequence>MKLKTDGEDFDFCEIKMENPFALGAGSTAQNRSESPIVPTDAASEFTETNHWPLRPNCVITRKGFWVIMQTTDLLCLLSLICNFYNGVHSAIESAEKREIYRFQAPVWRIRMMTHLWRVWHYSRLSKLTNKSSPLLNKSLALEEIAKFSHRILAYTDGSKQGSSVGYGFTIPAYNISTSVRISDCTDVFTAEAKAIEACLMLLAQRQISPVTILSDSLSVLEAMQNTSSSTVISDIQVALNVAANSNVDVSFLWIPSHCGIQGNEAADALAKASLSSQSVRESVTYSLGHHYSSVCAYILQLWQVTSSAKSSNSSSFKGVYLGYLQPPPA</sequence>
<dbReference type="Gene3D" id="3.30.420.10">
    <property type="entry name" value="Ribonuclease H-like superfamily/Ribonuclease H"/>
    <property type="match status" value="1"/>
</dbReference>
<protein>
    <recommendedName>
        <fullName evidence="1">RNase H type-1 domain-containing protein</fullName>
    </recommendedName>
</protein>
<evidence type="ECO:0000313" key="4">
    <source>
        <dbReference type="Proteomes" id="UP000014760"/>
    </source>
</evidence>
<dbReference type="PANTHER" id="PTHR47723:SF24">
    <property type="entry name" value="RNASE H TYPE-1 DOMAIN-CONTAINING PROTEIN"/>
    <property type="match status" value="1"/>
</dbReference>
<dbReference type="Pfam" id="PF00075">
    <property type="entry name" value="RNase_H"/>
    <property type="match status" value="1"/>
</dbReference>
<dbReference type="InterPro" id="IPR053151">
    <property type="entry name" value="RNase_H-like"/>
</dbReference>
<dbReference type="STRING" id="283909.R7VM85"/>
<evidence type="ECO:0000313" key="3">
    <source>
        <dbReference type="EnsemblMetazoa" id="CapteP213104"/>
    </source>
</evidence>
<evidence type="ECO:0000259" key="1">
    <source>
        <dbReference type="PROSITE" id="PS50879"/>
    </source>
</evidence>
<dbReference type="InterPro" id="IPR012337">
    <property type="entry name" value="RNaseH-like_sf"/>
</dbReference>
<dbReference type="EnsemblMetazoa" id="CapteT213104">
    <property type="protein sequence ID" value="CapteP213104"/>
    <property type="gene ID" value="CapteG213104"/>
</dbReference>
<dbReference type="InterPro" id="IPR036397">
    <property type="entry name" value="RNaseH_sf"/>
</dbReference>
<dbReference type="PROSITE" id="PS50879">
    <property type="entry name" value="RNASE_H_1"/>
    <property type="match status" value="1"/>
</dbReference>
<organism evidence="2">
    <name type="scientific">Capitella teleta</name>
    <name type="common">Polychaete worm</name>
    <dbReference type="NCBI Taxonomy" id="283909"/>
    <lineage>
        <taxon>Eukaryota</taxon>
        <taxon>Metazoa</taxon>
        <taxon>Spiralia</taxon>
        <taxon>Lophotrochozoa</taxon>
        <taxon>Annelida</taxon>
        <taxon>Polychaeta</taxon>
        <taxon>Sedentaria</taxon>
        <taxon>Scolecida</taxon>
        <taxon>Capitellidae</taxon>
        <taxon>Capitella</taxon>
    </lineage>
</organism>
<dbReference type="EMBL" id="AMQN01003808">
    <property type="status" value="NOT_ANNOTATED_CDS"/>
    <property type="molecule type" value="Genomic_DNA"/>
</dbReference>
<name>R7VM85_CAPTE</name>
<dbReference type="OrthoDB" id="6155456at2759"/>
<reference evidence="2 4" key="2">
    <citation type="journal article" date="2013" name="Nature">
        <title>Insights into bilaterian evolution from three spiralian genomes.</title>
        <authorList>
            <person name="Simakov O."/>
            <person name="Marletaz F."/>
            <person name="Cho S.J."/>
            <person name="Edsinger-Gonzales E."/>
            <person name="Havlak P."/>
            <person name="Hellsten U."/>
            <person name="Kuo D.H."/>
            <person name="Larsson T."/>
            <person name="Lv J."/>
            <person name="Arendt D."/>
            <person name="Savage R."/>
            <person name="Osoegawa K."/>
            <person name="de Jong P."/>
            <person name="Grimwood J."/>
            <person name="Chapman J.A."/>
            <person name="Shapiro H."/>
            <person name="Aerts A."/>
            <person name="Otillar R.P."/>
            <person name="Terry A.Y."/>
            <person name="Boore J.L."/>
            <person name="Grigoriev I.V."/>
            <person name="Lindberg D.R."/>
            <person name="Seaver E.C."/>
            <person name="Weisblat D.A."/>
            <person name="Putnam N.H."/>
            <person name="Rokhsar D.S."/>
        </authorList>
    </citation>
    <scope>NUCLEOTIDE SEQUENCE</scope>
    <source>
        <strain evidence="2 4">I ESC-2004</strain>
    </source>
</reference>
<dbReference type="AlphaFoldDB" id="R7VM85"/>
<dbReference type="EMBL" id="AMQN01003809">
    <property type="status" value="NOT_ANNOTATED_CDS"/>
    <property type="molecule type" value="Genomic_DNA"/>
</dbReference>
<dbReference type="GO" id="GO:0004523">
    <property type="term" value="F:RNA-DNA hybrid ribonuclease activity"/>
    <property type="evidence" value="ECO:0007669"/>
    <property type="project" value="InterPro"/>
</dbReference>
<reference evidence="3" key="3">
    <citation type="submission" date="2015-06" db="UniProtKB">
        <authorList>
            <consortium name="EnsemblMetazoa"/>
        </authorList>
    </citation>
    <scope>IDENTIFICATION</scope>
</reference>
<proteinExistence type="predicted"/>
<evidence type="ECO:0000313" key="2">
    <source>
        <dbReference type="EMBL" id="ELU18400.1"/>
    </source>
</evidence>
<dbReference type="SUPFAM" id="SSF53098">
    <property type="entry name" value="Ribonuclease H-like"/>
    <property type="match status" value="1"/>
</dbReference>
<gene>
    <name evidence="2" type="ORF">CAPTEDRAFT_213104</name>
</gene>
<dbReference type="InterPro" id="IPR002156">
    <property type="entry name" value="RNaseH_domain"/>
</dbReference>
<keyword evidence="4" id="KW-1185">Reference proteome</keyword>
<dbReference type="EMBL" id="AMQN01003807">
    <property type="status" value="NOT_ANNOTATED_CDS"/>
    <property type="molecule type" value="Genomic_DNA"/>
</dbReference>